<dbReference type="InterPro" id="IPR043502">
    <property type="entry name" value="DNA/RNA_pol_sf"/>
</dbReference>
<dbReference type="PANTHER" id="PTHR37984:SF9">
    <property type="entry name" value="INTEGRASE CATALYTIC DOMAIN-CONTAINING PROTEIN"/>
    <property type="match status" value="1"/>
</dbReference>
<dbReference type="SUPFAM" id="SSF56672">
    <property type="entry name" value="DNA/RNA polymerases"/>
    <property type="match status" value="1"/>
</dbReference>
<organism evidence="6 7">
    <name type="scientific">Labeo rohita</name>
    <name type="common">Indian major carp</name>
    <name type="synonym">Cyprinus rohita</name>
    <dbReference type="NCBI Taxonomy" id="84645"/>
    <lineage>
        <taxon>Eukaryota</taxon>
        <taxon>Metazoa</taxon>
        <taxon>Chordata</taxon>
        <taxon>Craniata</taxon>
        <taxon>Vertebrata</taxon>
        <taxon>Euteleostomi</taxon>
        <taxon>Actinopterygii</taxon>
        <taxon>Neopterygii</taxon>
        <taxon>Teleostei</taxon>
        <taxon>Ostariophysi</taxon>
        <taxon>Cypriniformes</taxon>
        <taxon>Cyprinidae</taxon>
        <taxon>Labeoninae</taxon>
        <taxon>Labeonini</taxon>
        <taxon>Labeo</taxon>
    </lineage>
</organism>
<feature type="domain" description="CCHC-type" evidence="4">
    <location>
        <begin position="101"/>
        <end position="115"/>
    </location>
</feature>
<dbReference type="Gene3D" id="4.10.60.10">
    <property type="entry name" value="Zinc finger, CCHC-type"/>
    <property type="match status" value="1"/>
</dbReference>
<dbReference type="PROSITE" id="PS50175">
    <property type="entry name" value="ASP_PROT_RETROV"/>
    <property type="match status" value="1"/>
</dbReference>
<dbReference type="Gene3D" id="2.40.70.10">
    <property type="entry name" value="Acid Proteases"/>
    <property type="match status" value="1"/>
</dbReference>
<dbReference type="InterPro" id="IPR050951">
    <property type="entry name" value="Retrovirus_Pol_polyprotein"/>
</dbReference>
<gene>
    <name evidence="6" type="ORF">H4Q32_029540</name>
</gene>
<evidence type="ECO:0000256" key="3">
    <source>
        <dbReference type="SAM" id="MobiDB-lite"/>
    </source>
</evidence>
<evidence type="ECO:0008006" key="8">
    <source>
        <dbReference type="Google" id="ProtNLM"/>
    </source>
</evidence>
<dbReference type="SUPFAM" id="SSF57756">
    <property type="entry name" value="Retrovirus zinc finger-like domains"/>
    <property type="match status" value="1"/>
</dbReference>
<dbReference type="InterPro" id="IPR001878">
    <property type="entry name" value="Znf_CCHC"/>
</dbReference>
<keyword evidence="2" id="KW-0863">Zinc-finger</keyword>
<evidence type="ECO:0000256" key="2">
    <source>
        <dbReference type="PROSITE-ProRule" id="PRU00047"/>
    </source>
</evidence>
<proteinExistence type="predicted"/>
<comment type="caution">
    <text evidence="6">The sequence shown here is derived from an EMBL/GenBank/DDBJ whole genome shotgun (WGS) entry which is preliminary data.</text>
</comment>
<dbReference type="Gene3D" id="3.30.70.270">
    <property type="match status" value="1"/>
</dbReference>
<dbReference type="InterPro" id="IPR043128">
    <property type="entry name" value="Rev_trsase/Diguanyl_cyclase"/>
</dbReference>
<protein>
    <recommendedName>
        <fullName evidence="8">CCHC-type domain-containing protein</fullName>
    </recommendedName>
</protein>
<feature type="region of interest" description="Disordered" evidence="3">
    <location>
        <begin position="21"/>
        <end position="91"/>
    </location>
</feature>
<evidence type="ECO:0000256" key="1">
    <source>
        <dbReference type="ARBA" id="ARBA00022801"/>
    </source>
</evidence>
<dbReference type="PANTHER" id="PTHR37984">
    <property type="entry name" value="PROTEIN CBG26694"/>
    <property type="match status" value="1"/>
</dbReference>
<name>A0ABQ8KZE8_LABRO</name>
<dbReference type="InterPro" id="IPR036875">
    <property type="entry name" value="Znf_CCHC_sf"/>
</dbReference>
<dbReference type="EMBL" id="JACTAM010002793">
    <property type="protein sequence ID" value="KAI2643071.1"/>
    <property type="molecule type" value="Genomic_DNA"/>
</dbReference>
<keyword evidence="2" id="KW-0479">Metal-binding</keyword>
<dbReference type="Proteomes" id="UP000830375">
    <property type="component" value="Unassembled WGS sequence"/>
</dbReference>
<accession>A0ABQ8KZE8</accession>
<evidence type="ECO:0000313" key="7">
    <source>
        <dbReference type="Proteomes" id="UP000830375"/>
    </source>
</evidence>
<dbReference type="InterPro" id="IPR001995">
    <property type="entry name" value="Peptidase_A2_cat"/>
</dbReference>
<evidence type="ECO:0000259" key="5">
    <source>
        <dbReference type="PROSITE" id="PS50175"/>
    </source>
</evidence>
<feature type="compositionally biased region" description="Basic residues" evidence="3">
    <location>
        <begin position="54"/>
        <end position="63"/>
    </location>
</feature>
<reference evidence="6 7" key="1">
    <citation type="submission" date="2022-01" db="EMBL/GenBank/DDBJ databases">
        <title>A high-quality chromosome-level genome assembly of rohu carp, Labeo rohita.</title>
        <authorList>
            <person name="Arick M.A. II"/>
            <person name="Hsu C.-Y."/>
            <person name="Magbanua Z."/>
            <person name="Pechanova O."/>
            <person name="Grover C."/>
            <person name="Miller E."/>
            <person name="Thrash A."/>
            <person name="Ezzel L."/>
            <person name="Alam S."/>
            <person name="Benzie J."/>
            <person name="Hamilton M."/>
            <person name="Karsi A."/>
            <person name="Lawrence M.L."/>
            <person name="Peterson D.G."/>
        </authorList>
    </citation>
    <scope>NUCLEOTIDE SEQUENCE [LARGE SCALE GENOMIC DNA]</scope>
    <source>
        <strain evidence="7">BAU-BD-2019</strain>
        <tissue evidence="6">Blood</tissue>
    </source>
</reference>
<keyword evidence="1" id="KW-0378">Hydrolase</keyword>
<keyword evidence="2" id="KW-0862">Zinc</keyword>
<feature type="domain" description="Peptidase A2" evidence="5">
    <location>
        <begin position="158"/>
        <end position="237"/>
    </location>
</feature>
<dbReference type="SUPFAM" id="SSF50630">
    <property type="entry name" value="Acid proteases"/>
    <property type="match status" value="1"/>
</dbReference>
<sequence length="395" mass="43739">MQLDRDLTLEKAINMTRQSEVVKKQQTDLRGEPRSGAEIDAVAAKTDKTTAKRSPSKFKKSTFPKHASTSSLNKNDKRPCQRCGKTPGHGKWQCPAKDVSCHTCGKKGHYSKMCKTAKTVHAIEAEGCNESSEPWFLGTVEANQDAWAVELFIRHHKVKFKIDTGADITVIPESTFREITKGAFTLENADKPLLGPGGSPLSVIGMSHESLRKGELTVQENVYVVKDLHTALLGRPAILKLNLVARLDSVDASMLKTMYPKLCQGLGMVRQPYTIKLKPNVTPFSLATPRRVPLPLLGKVKKELERMEQLGVITKVEEPTDWCSGMVPVLKKNGAVRIYVDLTKLNEAVCREKYILPSVKQSLGLLGGAKVFSKLDTWGSGRFHCRTNQPNIQHS</sequence>
<evidence type="ECO:0000313" key="6">
    <source>
        <dbReference type="EMBL" id="KAI2643071.1"/>
    </source>
</evidence>
<dbReference type="PROSITE" id="PS50158">
    <property type="entry name" value="ZF_CCHC"/>
    <property type="match status" value="1"/>
</dbReference>
<dbReference type="SMART" id="SM00343">
    <property type="entry name" value="ZnF_C2HC"/>
    <property type="match status" value="2"/>
</dbReference>
<dbReference type="Gene3D" id="3.10.10.10">
    <property type="entry name" value="HIV Type 1 Reverse Transcriptase, subunit A, domain 1"/>
    <property type="match status" value="1"/>
</dbReference>
<dbReference type="InterPro" id="IPR021109">
    <property type="entry name" value="Peptidase_aspartic_dom_sf"/>
</dbReference>
<feature type="compositionally biased region" description="Basic and acidic residues" evidence="3">
    <location>
        <begin position="21"/>
        <end position="37"/>
    </location>
</feature>
<keyword evidence="7" id="KW-1185">Reference proteome</keyword>
<evidence type="ECO:0000259" key="4">
    <source>
        <dbReference type="PROSITE" id="PS50158"/>
    </source>
</evidence>